<evidence type="ECO:0000313" key="25">
    <source>
        <dbReference type="EMBL" id="OJA07676.1"/>
    </source>
</evidence>
<evidence type="ECO:0000256" key="18">
    <source>
        <dbReference type="ARBA" id="ARBA00023136"/>
    </source>
</evidence>
<evidence type="ECO:0000256" key="20">
    <source>
        <dbReference type="ARBA" id="ARBA00023264"/>
    </source>
</evidence>
<feature type="transmembrane region" description="Helical" evidence="24">
    <location>
        <begin position="547"/>
        <end position="567"/>
    </location>
</feature>
<evidence type="ECO:0000256" key="1">
    <source>
        <dbReference type="ARBA" id="ARBA00004141"/>
    </source>
</evidence>
<comment type="similarity">
    <text evidence="3">Belongs to the GPC1 family.</text>
</comment>
<keyword evidence="21" id="KW-0012">Acyltransferase</keyword>
<evidence type="ECO:0000256" key="6">
    <source>
        <dbReference type="ARBA" id="ARBA00021688"/>
    </source>
</evidence>
<dbReference type="SUPFAM" id="SSF161065">
    <property type="entry name" value="ATP synthase D chain-like"/>
    <property type="match status" value="1"/>
</dbReference>
<keyword evidence="17" id="KW-0496">Mitochondrion</keyword>
<dbReference type="GO" id="GO:0005743">
    <property type="term" value="C:mitochondrial inner membrane"/>
    <property type="evidence" value="ECO:0007669"/>
    <property type="project" value="UniProtKB-SubCell"/>
</dbReference>
<keyword evidence="13" id="KW-0999">Mitochondrion inner membrane</keyword>
<dbReference type="GO" id="GO:0015986">
    <property type="term" value="P:proton motive force-driven ATP synthesis"/>
    <property type="evidence" value="ECO:0007669"/>
    <property type="project" value="InterPro"/>
</dbReference>
<dbReference type="GO" id="GO:0016746">
    <property type="term" value="F:acyltransferase activity"/>
    <property type="evidence" value="ECO:0007669"/>
    <property type="project" value="UniProtKB-KW"/>
</dbReference>
<organism evidence="25 26">
    <name type="scientific">Rhizopogon vesiculosus</name>
    <dbReference type="NCBI Taxonomy" id="180088"/>
    <lineage>
        <taxon>Eukaryota</taxon>
        <taxon>Fungi</taxon>
        <taxon>Dikarya</taxon>
        <taxon>Basidiomycota</taxon>
        <taxon>Agaricomycotina</taxon>
        <taxon>Agaricomycetes</taxon>
        <taxon>Agaricomycetidae</taxon>
        <taxon>Boletales</taxon>
        <taxon>Suillineae</taxon>
        <taxon>Rhizopogonaceae</taxon>
        <taxon>Rhizopogon</taxon>
    </lineage>
</organism>
<feature type="transmembrane region" description="Helical" evidence="24">
    <location>
        <begin position="336"/>
        <end position="353"/>
    </location>
</feature>
<evidence type="ECO:0000256" key="9">
    <source>
        <dbReference type="ARBA" id="ARBA00022547"/>
    </source>
</evidence>
<dbReference type="GO" id="GO:0015078">
    <property type="term" value="F:proton transmembrane transporter activity"/>
    <property type="evidence" value="ECO:0007669"/>
    <property type="project" value="InterPro"/>
</dbReference>
<sequence>MASKAAVAAVDFTRIYSTLGLGKETIASLQAFRKRHSEAQRIQAQFGSQPTTVDLAHYRSILKNKAIVDDAEKLLKEFKVVTYDVNAHIKAIETFEAKAVEKAQATAAQIDVELNELQSTLANIEEARPFEDLTVEDVGNAHPRILEAVETMVQKGKWTVPGMFIVLSFIPLRSNDASRLQGEVWRPFVDLEFHNGVKATIADFKDGVSLERDGCPLSTMSTRPDLRIAIDTMETFFDSRIDLLQRQIQKHSDRLKFKAEEALKKRVQSGDVLAENFDREVKNFKLKVSARMQTLAASWHSAKVVRTRDKVTFFLGVMSLLVSAFLFGLAPQWIPVAYTVQGLYLLPLRAYTYKKRSWHYFLFDLCYYVTVLNWIYLWFFPSNTALFMACYCLSHGSLASAVITWRNSLVFHDSDKVTSLFVHIYAPYTFTVIRHFYPNAEERFPALKALPYLDPVRALLVSGAIYLSWQFMYWKFVLVDRRTKIESGQRTTSFSYLLNDKRGAIGRALSTVPPQYREMSFMTGQLVYSLLTELPAVYLLYDSPAWSAAFLIVIFSVSVWNGGGFYIEVFGRKFERELEALRKELADSSNNSNSSRSGRSSPTFMDGESAASSPLFMNQKLPVSLEELLSDVESPEKDKEQ</sequence>
<dbReference type="InterPro" id="IPR021261">
    <property type="entry name" value="GPCAT"/>
</dbReference>
<keyword evidence="20" id="KW-1208">Phospholipid metabolism</keyword>
<keyword evidence="9" id="KW-0138">CF(0)</keyword>
<feature type="compositionally biased region" description="Low complexity" evidence="23">
    <location>
        <begin position="588"/>
        <end position="601"/>
    </location>
</feature>
<feature type="transmembrane region" description="Helical" evidence="24">
    <location>
        <begin position="385"/>
        <end position="405"/>
    </location>
</feature>
<keyword evidence="19" id="KW-0594">Phospholipid biosynthesis</keyword>
<evidence type="ECO:0000256" key="24">
    <source>
        <dbReference type="SAM" id="Phobius"/>
    </source>
</evidence>
<keyword evidence="16" id="KW-0443">Lipid metabolism</keyword>
<evidence type="ECO:0000256" key="21">
    <source>
        <dbReference type="ARBA" id="ARBA00023315"/>
    </source>
</evidence>
<feature type="transmembrane region" description="Helical" evidence="24">
    <location>
        <begin position="521"/>
        <end position="541"/>
    </location>
</feature>
<evidence type="ECO:0000256" key="22">
    <source>
        <dbReference type="SAM" id="Coils"/>
    </source>
</evidence>
<evidence type="ECO:0000256" key="16">
    <source>
        <dbReference type="ARBA" id="ARBA00023098"/>
    </source>
</evidence>
<keyword evidence="15" id="KW-0406">Ion transport</keyword>
<keyword evidence="7" id="KW-0813">Transport</keyword>
<keyword evidence="8" id="KW-0444">Lipid biosynthesis</keyword>
<evidence type="ECO:0000256" key="19">
    <source>
        <dbReference type="ARBA" id="ARBA00023209"/>
    </source>
</evidence>
<gene>
    <name evidence="25" type="ORF">AZE42_01870</name>
</gene>
<dbReference type="PANTHER" id="PTHR31201">
    <property type="entry name" value="OS01G0585100 PROTEIN"/>
    <property type="match status" value="1"/>
</dbReference>
<evidence type="ECO:0000256" key="12">
    <source>
        <dbReference type="ARBA" id="ARBA00022781"/>
    </source>
</evidence>
<comment type="subcellular location">
    <subcellularLocation>
        <location evidence="1">Membrane</location>
        <topology evidence="1">Multi-pass membrane protein</topology>
    </subcellularLocation>
    <subcellularLocation>
        <location evidence="2">Mitochondrion inner membrane</location>
    </subcellularLocation>
</comment>
<keyword evidence="10" id="KW-0808">Transferase</keyword>
<evidence type="ECO:0000256" key="17">
    <source>
        <dbReference type="ARBA" id="ARBA00023128"/>
    </source>
</evidence>
<name>A0A1J8Q7H7_9AGAM</name>
<evidence type="ECO:0000256" key="3">
    <source>
        <dbReference type="ARBA" id="ARBA00006675"/>
    </source>
</evidence>
<feature type="coiled-coil region" evidence="22">
    <location>
        <begin position="100"/>
        <end position="127"/>
    </location>
</feature>
<keyword evidence="12" id="KW-0375">Hydrogen ion transport</keyword>
<feature type="transmembrane region" description="Helical" evidence="24">
    <location>
        <begin position="457"/>
        <end position="474"/>
    </location>
</feature>
<dbReference type="STRING" id="180088.A0A1J8Q7H7"/>
<evidence type="ECO:0000256" key="13">
    <source>
        <dbReference type="ARBA" id="ARBA00022792"/>
    </source>
</evidence>
<reference evidence="25 26" key="1">
    <citation type="submission" date="2016-03" db="EMBL/GenBank/DDBJ databases">
        <title>Comparative genomics of the ectomycorrhizal sister species Rhizopogon vinicolor and Rhizopogon vesiculosus (Basidiomycota: Boletales) reveals a divergence of the mating type B locus.</title>
        <authorList>
            <person name="Mujic A.B."/>
            <person name="Kuo A."/>
            <person name="Tritt A."/>
            <person name="Lipzen A."/>
            <person name="Chen C."/>
            <person name="Johnson J."/>
            <person name="Sharma A."/>
            <person name="Barry K."/>
            <person name="Grigoriev I.V."/>
            <person name="Spatafora J.W."/>
        </authorList>
    </citation>
    <scope>NUCLEOTIDE SEQUENCE [LARGE SCALE GENOMIC DNA]</scope>
    <source>
        <strain evidence="25 26">AM-OR11-056</strain>
    </source>
</reference>
<evidence type="ECO:0000256" key="5">
    <source>
        <dbReference type="ARBA" id="ARBA00019082"/>
    </source>
</evidence>
<keyword evidence="26" id="KW-1185">Reference proteome</keyword>
<dbReference type="OrthoDB" id="406287at2759"/>
<evidence type="ECO:0000256" key="8">
    <source>
        <dbReference type="ARBA" id="ARBA00022516"/>
    </source>
</evidence>
<dbReference type="InterPro" id="IPR008689">
    <property type="entry name" value="ATP_synth_F0_dsu_mt"/>
</dbReference>
<evidence type="ECO:0000256" key="2">
    <source>
        <dbReference type="ARBA" id="ARBA00004273"/>
    </source>
</evidence>
<dbReference type="Proteomes" id="UP000183567">
    <property type="component" value="Unassembled WGS sequence"/>
</dbReference>
<evidence type="ECO:0000256" key="7">
    <source>
        <dbReference type="ARBA" id="ARBA00022448"/>
    </source>
</evidence>
<dbReference type="Gene3D" id="6.10.280.70">
    <property type="match status" value="1"/>
</dbReference>
<keyword evidence="14 24" id="KW-1133">Transmembrane helix</keyword>
<evidence type="ECO:0000313" key="26">
    <source>
        <dbReference type="Proteomes" id="UP000183567"/>
    </source>
</evidence>
<feature type="transmembrane region" description="Helical" evidence="24">
    <location>
        <begin position="311"/>
        <end position="330"/>
    </location>
</feature>
<dbReference type="AlphaFoldDB" id="A0A1J8Q7H7"/>
<evidence type="ECO:0000256" key="11">
    <source>
        <dbReference type="ARBA" id="ARBA00022692"/>
    </source>
</evidence>
<feature type="region of interest" description="Disordered" evidence="23">
    <location>
        <begin position="585"/>
        <end position="610"/>
    </location>
</feature>
<comment type="caution">
    <text evidence="25">The sequence shown here is derived from an EMBL/GenBank/DDBJ whole genome shotgun (WGS) entry which is preliminary data.</text>
</comment>
<dbReference type="Pfam" id="PF10998">
    <property type="entry name" value="DUF2838"/>
    <property type="match status" value="1"/>
</dbReference>
<evidence type="ECO:0000256" key="23">
    <source>
        <dbReference type="SAM" id="MobiDB-lite"/>
    </source>
</evidence>
<keyword evidence="22" id="KW-0175">Coiled coil</keyword>
<feature type="transmembrane region" description="Helical" evidence="24">
    <location>
        <begin position="360"/>
        <end position="379"/>
    </location>
</feature>
<comment type="similarity">
    <text evidence="4">Belongs to the ATPase d subunit family.</text>
</comment>
<dbReference type="InterPro" id="IPR036228">
    <property type="entry name" value="ATP_synth_F0_dsu_sf_mt"/>
</dbReference>
<feature type="transmembrane region" description="Helical" evidence="24">
    <location>
        <begin position="417"/>
        <end position="437"/>
    </location>
</feature>
<dbReference type="GO" id="GO:0006656">
    <property type="term" value="P:phosphatidylcholine biosynthetic process"/>
    <property type="evidence" value="ECO:0007669"/>
    <property type="project" value="TreeGrafter"/>
</dbReference>
<proteinExistence type="inferred from homology"/>
<dbReference type="Pfam" id="PF05873">
    <property type="entry name" value="Mt_ATP-synt_D"/>
    <property type="match status" value="1"/>
</dbReference>
<dbReference type="PANTHER" id="PTHR31201:SF1">
    <property type="entry name" value="GLYCEROPHOSPHOCHOLINE ACYLTRANSFERASE 1"/>
    <property type="match status" value="1"/>
</dbReference>
<keyword evidence="11 24" id="KW-0812">Transmembrane</keyword>
<evidence type="ECO:0000256" key="14">
    <source>
        <dbReference type="ARBA" id="ARBA00022989"/>
    </source>
</evidence>
<dbReference type="GO" id="GO:0045259">
    <property type="term" value="C:proton-transporting ATP synthase complex"/>
    <property type="evidence" value="ECO:0007669"/>
    <property type="project" value="UniProtKB-KW"/>
</dbReference>
<protein>
    <recommendedName>
        <fullName evidence="6">ATP synthase subunit d, mitochondrial</fullName>
    </recommendedName>
    <alternativeName>
        <fullName evidence="5">Glycerophosphocholine acyltransferase 1</fullName>
    </alternativeName>
</protein>
<evidence type="ECO:0000256" key="4">
    <source>
        <dbReference type="ARBA" id="ARBA00006842"/>
    </source>
</evidence>
<evidence type="ECO:0000256" key="15">
    <source>
        <dbReference type="ARBA" id="ARBA00023065"/>
    </source>
</evidence>
<dbReference type="EMBL" id="LVVM01006583">
    <property type="protein sequence ID" value="OJA07676.1"/>
    <property type="molecule type" value="Genomic_DNA"/>
</dbReference>
<evidence type="ECO:0000256" key="10">
    <source>
        <dbReference type="ARBA" id="ARBA00022679"/>
    </source>
</evidence>
<accession>A0A1J8Q7H7</accession>
<keyword evidence="18 24" id="KW-0472">Membrane</keyword>